<dbReference type="InterPro" id="IPR039697">
    <property type="entry name" value="Alcohol_dehydrogenase_Fe"/>
</dbReference>
<name>A0A556B202_9BURK</name>
<evidence type="ECO:0000256" key="1">
    <source>
        <dbReference type="ARBA" id="ARBA00007358"/>
    </source>
</evidence>
<accession>A0A556B202</accession>
<sequence length="392" mass="40935">MSSFQHLAPELRLHAGPDSLQALVRELDRNGCRRAAVIGSASAARPGGGFDLLRPVLGERLCGVFAQTRAHSPVDAVQEAVDFLAASRADAVVALGGGSVIVTARAASILLAEGQPAHALCSRREADGRWTSPRLQAPKLPQFVLPTTPTTACVKAGSALHDPASGRRLALFDPKTRARAIFLHPALLRGAQADVVRAAALNCLAMAVEGLESSRADPLSDASLMHAVRLLDEHLPARLDGDGQDAHREALMLAAVLCGRGTDIAGGGLASALGHAIGPRSHVPNGVVNAIVLPHTMAYNAPASGARLAKVAAALGERPRQGGDAATLAVGRLRQLLDRLPIARTLREVGLAREQVPAVATAAMQDWFLQYNPRPIDSAAQVQTVIEAAWGE</sequence>
<proteinExistence type="inferred from homology"/>
<comment type="caution">
    <text evidence="5">The sequence shown here is derived from an EMBL/GenBank/DDBJ whole genome shotgun (WGS) entry which is preliminary data.</text>
</comment>
<dbReference type="RefSeq" id="WP_143946108.1">
    <property type="nucleotide sequence ID" value="NZ_BAABMB010000001.1"/>
</dbReference>
<dbReference type="Gene3D" id="1.20.1090.10">
    <property type="entry name" value="Dehydroquinate synthase-like - alpha domain"/>
    <property type="match status" value="1"/>
</dbReference>
<evidence type="ECO:0000313" key="6">
    <source>
        <dbReference type="Proteomes" id="UP000318405"/>
    </source>
</evidence>
<dbReference type="GO" id="GO:0046872">
    <property type="term" value="F:metal ion binding"/>
    <property type="evidence" value="ECO:0007669"/>
    <property type="project" value="InterPro"/>
</dbReference>
<evidence type="ECO:0000259" key="3">
    <source>
        <dbReference type="Pfam" id="PF00465"/>
    </source>
</evidence>
<feature type="domain" description="Fe-containing alcohol dehydrogenase-like C-terminal" evidence="4">
    <location>
        <begin position="200"/>
        <end position="389"/>
    </location>
</feature>
<comment type="similarity">
    <text evidence="1">Belongs to the iron-containing alcohol dehydrogenase family.</text>
</comment>
<dbReference type="PANTHER" id="PTHR11496:SF102">
    <property type="entry name" value="ALCOHOL DEHYDROGENASE 4"/>
    <property type="match status" value="1"/>
</dbReference>
<keyword evidence="2" id="KW-0560">Oxidoreductase</keyword>
<evidence type="ECO:0000313" key="5">
    <source>
        <dbReference type="EMBL" id="TSH99199.1"/>
    </source>
</evidence>
<dbReference type="InterPro" id="IPR056798">
    <property type="entry name" value="ADH_Fe_C"/>
</dbReference>
<dbReference type="SUPFAM" id="SSF56796">
    <property type="entry name" value="Dehydroquinate synthase-like"/>
    <property type="match status" value="1"/>
</dbReference>
<evidence type="ECO:0000259" key="4">
    <source>
        <dbReference type="Pfam" id="PF25137"/>
    </source>
</evidence>
<dbReference type="GO" id="GO:0004022">
    <property type="term" value="F:alcohol dehydrogenase (NAD+) activity"/>
    <property type="evidence" value="ECO:0007669"/>
    <property type="project" value="TreeGrafter"/>
</dbReference>
<protein>
    <submittedName>
        <fullName evidence="5">Iron-containing alcohol dehydrogenase</fullName>
    </submittedName>
</protein>
<reference evidence="5 6" key="1">
    <citation type="submission" date="2019-07" db="EMBL/GenBank/DDBJ databases">
        <title>Qingshengfaniella alkalisoli gen. nov., sp. nov., isolated from saline soil.</title>
        <authorList>
            <person name="Xu L."/>
            <person name="Huang X.-X."/>
            <person name="Sun J.-Q."/>
        </authorList>
    </citation>
    <scope>NUCLEOTIDE SEQUENCE [LARGE SCALE GENOMIC DNA]</scope>
    <source>
        <strain evidence="5 6">DSM 27279</strain>
    </source>
</reference>
<dbReference type="InterPro" id="IPR001670">
    <property type="entry name" value="ADH_Fe/GldA"/>
</dbReference>
<dbReference type="Proteomes" id="UP000318405">
    <property type="component" value="Unassembled WGS sequence"/>
</dbReference>
<dbReference type="Gene3D" id="3.40.50.1970">
    <property type="match status" value="1"/>
</dbReference>
<dbReference type="Pfam" id="PF25137">
    <property type="entry name" value="ADH_Fe_C"/>
    <property type="match status" value="1"/>
</dbReference>
<dbReference type="OrthoDB" id="323926at2"/>
<dbReference type="PANTHER" id="PTHR11496">
    <property type="entry name" value="ALCOHOL DEHYDROGENASE"/>
    <property type="match status" value="1"/>
</dbReference>
<dbReference type="EMBL" id="VLTJ01000001">
    <property type="protein sequence ID" value="TSH99199.1"/>
    <property type="molecule type" value="Genomic_DNA"/>
</dbReference>
<dbReference type="Pfam" id="PF00465">
    <property type="entry name" value="Fe-ADH"/>
    <property type="match status" value="1"/>
</dbReference>
<dbReference type="CDD" id="cd14866">
    <property type="entry name" value="Fe-ADH-like"/>
    <property type="match status" value="1"/>
</dbReference>
<dbReference type="AlphaFoldDB" id="A0A556B202"/>
<gene>
    <name evidence="5" type="ORF">FOZ76_00235</name>
</gene>
<organism evidence="5 6">
    <name type="scientific">Verticiella sediminum</name>
    <dbReference type="NCBI Taxonomy" id="1247510"/>
    <lineage>
        <taxon>Bacteria</taxon>
        <taxon>Pseudomonadati</taxon>
        <taxon>Pseudomonadota</taxon>
        <taxon>Betaproteobacteria</taxon>
        <taxon>Burkholderiales</taxon>
        <taxon>Alcaligenaceae</taxon>
        <taxon>Verticiella</taxon>
    </lineage>
</organism>
<evidence type="ECO:0000256" key="2">
    <source>
        <dbReference type="ARBA" id="ARBA00023002"/>
    </source>
</evidence>
<feature type="domain" description="Alcohol dehydrogenase iron-type/glycerol dehydrogenase GldA" evidence="3">
    <location>
        <begin position="12"/>
        <end position="185"/>
    </location>
</feature>
<keyword evidence="6" id="KW-1185">Reference proteome</keyword>